<dbReference type="SUPFAM" id="SSF52833">
    <property type="entry name" value="Thioredoxin-like"/>
    <property type="match status" value="1"/>
</dbReference>
<sequence>MSDSRPNYTPRPMSSVTTYALGALALVVVVVIVIVAVRSGRGNELPVRNDGYGQVHNTAVVSVLAPDGTVLLGRPDAAKTIDIFEDPLCPACAMVERAYGQELAQKVDEGKLAIRYHYVNFLDEQSASRDYSTRAIAADECVAAAGSGPVYSQFQHRLFTTDQPKEGGDSDLTNQQLADLAREVGASAEAVQCISSGAKVEAAKANAQTATEALKRLNDGKVSTPSVFDGTKRQDMNNENWVVEVAP</sequence>
<feature type="domain" description="Thioredoxin-like fold" evidence="2">
    <location>
        <begin position="68"/>
        <end position="233"/>
    </location>
</feature>
<dbReference type="InterPro" id="IPR012336">
    <property type="entry name" value="Thioredoxin-like_fold"/>
</dbReference>
<dbReference type="EMBL" id="JAGGMR010000001">
    <property type="protein sequence ID" value="MBP2189640.1"/>
    <property type="molecule type" value="Genomic_DNA"/>
</dbReference>
<dbReference type="InterPro" id="IPR036249">
    <property type="entry name" value="Thioredoxin-like_sf"/>
</dbReference>
<organism evidence="3 4">
    <name type="scientific">Nocardia goodfellowii</name>
    <dbReference type="NCBI Taxonomy" id="882446"/>
    <lineage>
        <taxon>Bacteria</taxon>
        <taxon>Bacillati</taxon>
        <taxon>Actinomycetota</taxon>
        <taxon>Actinomycetes</taxon>
        <taxon>Mycobacteriales</taxon>
        <taxon>Nocardiaceae</taxon>
        <taxon>Nocardia</taxon>
    </lineage>
</organism>
<reference evidence="3 4" key="1">
    <citation type="submission" date="2021-03" db="EMBL/GenBank/DDBJ databases">
        <title>Sequencing the genomes of 1000 actinobacteria strains.</title>
        <authorList>
            <person name="Klenk H.-P."/>
        </authorList>
    </citation>
    <scope>NUCLEOTIDE SEQUENCE [LARGE SCALE GENOMIC DNA]</scope>
    <source>
        <strain evidence="3 4">DSM 45516</strain>
    </source>
</reference>
<dbReference type="CDD" id="cd02972">
    <property type="entry name" value="DsbA_family"/>
    <property type="match status" value="1"/>
</dbReference>
<feature type="transmembrane region" description="Helical" evidence="1">
    <location>
        <begin position="16"/>
        <end position="37"/>
    </location>
</feature>
<dbReference type="Proteomes" id="UP001519325">
    <property type="component" value="Unassembled WGS sequence"/>
</dbReference>
<evidence type="ECO:0000313" key="4">
    <source>
        <dbReference type="Proteomes" id="UP001519325"/>
    </source>
</evidence>
<evidence type="ECO:0000256" key="1">
    <source>
        <dbReference type="SAM" id="Phobius"/>
    </source>
</evidence>
<proteinExistence type="predicted"/>
<evidence type="ECO:0000259" key="2">
    <source>
        <dbReference type="Pfam" id="PF13462"/>
    </source>
</evidence>
<keyword evidence="1" id="KW-0812">Transmembrane</keyword>
<keyword evidence="3" id="KW-0413">Isomerase</keyword>
<dbReference type="Gene3D" id="3.40.30.10">
    <property type="entry name" value="Glutaredoxin"/>
    <property type="match status" value="1"/>
</dbReference>
<accession>A0ABS4QD77</accession>
<keyword evidence="4" id="KW-1185">Reference proteome</keyword>
<comment type="caution">
    <text evidence="3">The sequence shown here is derived from an EMBL/GenBank/DDBJ whole genome shotgun (WGS) entry which is preliminary data.</text>
</comment>
<keyword evidence="1" id="KW-1133">Transmembrane helix</keyword>
<dbReference type="Pfam" id="PF13462">
    <property type="entry name" value="Thioredoxin_4"/>
    <property type="match status" value="1"/>
</dbReference>
<keyword evidence="1" id="KW-0472">Membrane</keyword>
<name>A0ABS4QD77_9NOCA</name>
<evidence type="ECO:0000313" key="3">
    <source>
        <dbReference type="EMBL" id="MBP2189640.1"/>
    </source>
</evidence>
<gene>
    <name evidence="3" type="ORF">BJ987_002541</name>
</gene>
<protein>
    <submittedName>
        <fullName evidence="3">Protein-disulfide isomerase</fullName>
    </submittedName>
</protein>
<dbReference type="GO" id="GO:0016853">
    <property type="term" value="F:isomerase activity"/>
    <property type="evidence" value="ECO:0007669"/>
    <property type="project" value="UniProtKB-KW"/>
</dbReference>